<name>M1NF19_DESSD</name>
<dbReference type="KEGG" id="dsf:UWK_01726"/>
<evidence type="ECO:0000256" key="5">
    <source>
        <dbReference type="ARBA" id="ARBA00022741"/>
    </source>
</evidence>
<dbReference type="RefSeq" id="WP_015403975.1">
    <property type="nucleotide sequence ID" value="NC_020304.1"/>
</dbReference>
<dbReference type="InterPro" id="IPR003593">
    <property type="entry name" value="AAA+_ATPase"/>
</dbReference>
<dbReference type="GO" id="GO:0005886">
    <property type="term" value="C:plasma membrane"/>
    <property type="evidence" value="ECO:0007669"/>
    <property type="project" value="UniProtKB-SubCell"/>
</dbReference>
<keyword evidence="7 10" id="KW-1133">Transmembrane helix</keyword>
<dbReference type="InterPro" id="IPR005074">
    <property type="entry name" value="Peptidase_C39"/>
</dbReference>
<dbReference type="GO" id="GO:0140359">
    <property type="term" value="F:ABC-type transporter activity"/>
    <property type="evidence" value="ECO:0007669"/>
    <property type="project" value="InterPro"/>
</dbReference>
<feature type="transmembrane region" description="Helical" evidence="10">
    <location>
        <begin position="408"/>
        <end position="436"/>
    </location>
</feature>
<dbReference type="InterPro" id="IPR003439">
    <property type="entry name" value="ABC_transporter-like_ATP-bd"/>
</dbReference>
<evidence type="ECO:0000256" key="2">
    <source>
        <dbReference type="ARBA" id="ARBA00022448"/>
    </source>
</evidence>
<dbReference type="CDD" id="cd02421">
    <property type="entry name" value="Peptidase_C39_likeD"/>
    <property type="match status" value="1"/>
</dbReference>
<dbReference type="Pfam" id="PF00005">
    <property type="entry name" value="ABC_tran"/>
    <property type="match status" value="1"/>
</dbReference>
<keyword evidence="15" id="KW-1185">Reference proteome</keyword>
<dbReference type="GO" id="GO:0016887">
    <property type="term" value="F:ATP hydrolysis activity"/>
    <property type="evidence" value="ECO:0007669"/>
    <property type="project" value="InterPro"/>
</dbReference>
<dbReference type="AlphaFoldDB" id="M1NF19"/>
<dbReference type="InterPro" id="IPR017871">
    <property type="entry name" value="ABC_transporter-like_CS"/>
</dbReference>
<dbReference type="eggNOG" id="COG2274">
    <property type="taxonomic scope" value="Bacteria"/>
</dbReference>
<accession>M1NF19</accession>
<keyword evidence="2" id="KW-0813">Transport</keyword>
<feature type="region of interest" description="Disordered" evidence="9">
    <location>
        <begin position="1"/>
        <end position="20"/>
    </location>
</feature>
<dbReference type="InterPro" id="IPR017750">
    <property type="entry name" value="ATPase_T1SS"/>
</dbReference>
<evidence type="ECO:0000256" key="1">
    <source>
        <dbReference type="ARBA" id="ARBA00004651"/>
    </source>
</evidence>
<dbReference type="PANTHER" id="PTHR24221:SF248">
    <property type="entry name" value="ABC TRANSPORTER TRANSMEMBRANE REGION"/>
    <property type="match status" value="1"/>
</dbReference>
<dbReference type="PROSITE" id="PS50893">
    <property type="entry name" value="ABC_TRANSPORTER_2"/>
    <property type="match status" value="1"/>
</dbReference>
<evidence type="ECO:0000256" key="3">
    <source>
        <dbReference type="ARBA" id="ARBA00022475"/>
    </source>
</evidence>
<dbReference type="Gene3D" id="1.20.1560.10">
    <property type="entry name" value="ABC transporter type 1, transmembrane domain"/>
    <property type="match status" value="1"/>
</dbReference>
<dbReference type="InterPro" id="IPR011527">
    <property type="entry name" value="ABC1_TM_dom"/>
</dbReference>
<evidence type="ECO:0000313" key="14">
    <source>
        <dbReference type="EMBL" id="AGF78284.1"/>
    </source>
</evidence>
<feature type="transmembrane region" description="Helical" evidence="10">
    <location>
        <begin position="211"/>
        <end position="228"/>
    </location>
</feature>
<evidence type="ECO:0000259" key="11">
    <source>
        <dbReference type="PROSITE" id="PS50893"/>
    </source>
</evidence>
<evidence type="ECO:0000256" key="9">
    <source>
        <dbReference type="SAM" id="MobiDB-lite"/>
    </source>
</evidence>
<dbReference type="STRING" id="1167006.UWK_01726"/>
<feature type="domain" description="Peptidase C39" evidence="13">
    <location>
        <begin position="18"/>
        <end position="141"/>
    </location>
</feature>
<reference evidence="15" key="1">
    <citation type="journal article" date="2013" name="Stand. Genomic Sci.">
        <title>Complete genome sequence of Desulfocapsa sulfexigens, a marine deltaproteobacterium specialized in disproportionating inorganic sulfur compounds.</title>
        <authorList>
            <person name="Finster K.W."/>
            <person name="Kjeldsen K.U."/>
            <person name="Kube M."/>
            <person name="Reinhardt R."/>
            <person name="Mussmann M."/>
            <person name="Amann R."/>
            <person name="Schreiber L."/>
        </authorList>
    </citation>
    <scope>NUCLEOTIDE SEQUENCE [LARGE SCALE GENOMIC DNA]</scope>
    <source>
        <strain evidence="15">DSM 10523 / SB164P1</strain>
    </source>
</reference>
<dbReference type="Pfam" id="PF00664">
    <property type="entry name" value="ABC_membrane"/>
    <property type="match status" value="1"/>
</dbReference>
<keyword evidence="3" id="KW-1003">Cell membrane</keyword>
<keyword evidence="5" id="KW-0547">Nucleotide-binding</keyword>
<dbReference type="OrthoDB" id="9772049at2"/>
<dbReference type="PROSITE" id="PS50929">
    <property type="entry name" value="ABC_TM1F"/>
    <property type="match status" value="1"/>
</dbReference>
<feature type="domain" description="ABC transmembrane type-1" evidence="12">
    <location>
        <begin position="177"/>
        <end position="455"/>
    </location>
</feature>
<protein>
    <submittedName>
        <fullName evidence="14">Type I secretion system ATPase, LssB family</fullName>
    </submittedName>
</protein>
<sequence length="722" mass="80574">MTEQEKSNNPEEWHIIDDSDNQDDPLLDCLEILAKIYDRPISRTVLRAGLPLVHNRLTVELVSRATRRAGLSSRLLKRPLDQFNTHELPAIVLLDNRRACVVIKADSSDGTLEVIWPESQGSQIVSCEELADTYTGYSIFVKPKYRIDDRGVSHPRDRSKNWFWGTVLTSWRIYRDVIIASFLINIFALATPFFLINAYDRIIPNLAFETLWVLSAGVAAIYFFELILRGLRAYFIDMAGKKSNLVLSSILMEKVFGLRLEARPKSIGSFTKQLQQFESIRDFITSFSITALVDLPFAFLALLALWYVGGRLVLVSVVCIVLILIYAFIVQSPLRKSVGKTHNAESQKNAILVEGLSGIETIKILGAESKIQRAWEDSVSFIATWSARTRFLSASVGHVAHFLQNLSLVAIIIFSVYMISWGEMTGGGLFACIFLTRRATSPMTQVVSLMTRFHQARNSLQTLNKIMELPSERPTEKVFLHRTSFNGALTLENLSFTYPGDSTEVLRNINLQINPGEKVGIIGPIGSGKTTLGKLILGLYEPSKGMVAMDGTDIRQIDPAELRNFIGYVSQDVVLFKGSVRDNIVLGTSDIDDSTVLRAAKIAGVSNFVEKNPKGYDMPVEEQGRNLSGGQRQAIAIARAILLDPPVLLMDEPTSSMDNRSESMIRDNMLEILQNKTTIIITHRISLLEIVDRIVVISNETIVADGTKQHILEALKNGQLLI</sequence>
<dbReference type="SMART" id="SM00382">
    <property type="entry name" value="AAA"/>
    <property type="match status" value="1"/>
</dbReference>
<feature type="compositionally biased region" description="Basic and acidic residues" evidence="9">
    <location>
        <begin position="1"/>
        <end position="17"/>
    </location>
</feature>
<dbReference type="GO" id="GO:0006508">
    <property type="term" value="P:proteolysis"/>
    <property type="evidence" value="ECO:0007669"/>
    <property type="project" value="InterPro"/>
</dbReference>
<dbReference type="GO" id="GO:0008233">
    <property type="term" value="F:peptidase activity"/>
    <property type="evidence" value="ECO:0007669"/>
    <property type="project" value="InterPro"/>
</dbReference>
<dbReference type="SUPFAM" id="SSF90123">
    <property type="entry name" value="ABC transporter transmembrane region"/>
    <property type="match status" value="1"/>
</dbReference>
<dbReference type="GO" id="GO:0034040">
    <property type="term" value="F:ATPase-coupled lipid transmembrane transporter activity"/>
    <property type="evidence" value="ECO:0007669"/>
    <property type="project" value="TreeGrafter"/>
</dbReference>
<proteinExistence type="predicted"/>
<dbReference type="CDD" id="cd03245">
    <property type="entry name" value="ABCC_bacteriocin_exporters"/>
    <property type="match status" value="1"/>
</dbReference>
<keyword evidence="8 10" id="KW-0472">Membrane</keyword>
<dbReference type="PANTHER" id="PTHR24221">
    <property type="entry name" value="ATP-BINDING CASSETTE SUB-FAMILY B"/>
    <property type="match status" value="1"/>
</dbReference>
<dbReference type="eggNOG" id="COG3271">
    <property type="taxonomic scope" value="Bacteria"/>
</dbReference>
<evidence type="ECO:0000259" key="12">
    <source>
        <dbReference type="PROSITE" id="PS50929"/>
    </source>
</evidence>
<organism evidence="14 15">
    <name type="scientific">Desulfocapsa sulfexigens (strain DSM 10523 / SB164P1)</name>
    <dbReference type="NCBI Taxonomy" id="1167006"/>
    <lineage>
        <taxon>Bacteria</taxon>
        <taxon>Pseudomonadati</taxon>
        <taxon>Thermodesulfobacteriota</taxon>
        <taxon>Desulfobulbia</taxon>
        <taxon>Desulfobulbales</taxon>
        <taxon>Desulfocapsaceae</taxon>
        <taxon>Desulfocapsa</taxon>
    </lineage>
</organism>
<evidence type="ECO:0000256" key="6">
    <source>
        <dbReference type="ARBA" id="ARBA00022840"/>
    </source>
</evidence>
<comment type="subcellular location">
    <subcellularLocation>
        <location evidence="1">Cell membrane</location>
        <topology evidence="1">Multi-pass membrane protein</topology>
    </subcellularLocation>
</comment>
<dbReference type="EMBL" id="CP003985">
    <property type="protein sequence ID" value="AGF78284.1"/>
    <property type="molecule type" value="Genomic_DNA"/>
</dbReference>
<evidence type="ECO:0000313" key="15">
    <source>
        <dbReference type="Proteomes" id="UP000011721"/>
    </source>
</evidence>
<dbReference type="Gene3D" id="3.90.70.10">
    <property type="entry name" value="Cysteine proteinases"/>
    <property type="match status" value="1"/>
</dbReference>
<dbReference type="FunFam" id="3.40.50.300:FF:000299">
    <property type="entry name" value="ABC transporter ATP-binding protein/permease"/>
    <property type="match status" value="1"/>
</dbReference>
<feature type="transmembrane region" description="Helical" evidence="10">
    <location>
        <begin position="177"/>
        <end position="199"/>
    </location>
</feature>
<feature type="domain" description="ABC transporter" evidence="11">
    <location>
        <begin position="489"/>
        <end position="722"/>
    </location>
</feature>
<dbReference type="InterPro" id="IPR039421">
    <property type="entry name" value="Type_1_exporter"/>
</dbReference>
<gene>
    <name evidence="14" type="ordered locus">UWK_01726</name>
</gene>
<evidence type="ECO:0000256" key="4">
    <source>
        <dbReference type="ARBA" id="ARBA00022692"/>
    </source>
</evidence>
<dbReference type="Pfam" id="PF03412">
    <property type="entry name" value="Peptidase_C39"/>
    <property type="match status" value="1"/>
</dbReference>
<evidence type="ECO:0000256" key="10">
    <source>
        <dbReference type="SAM" id="Phobius"/>
    </source>
</evidence>
<dbReference type="InterPro" id="IPR036640">
    <property type="entry name" value="ABC1_TM_sf"/>
</dbReference>
<keyword evidence="6" id="KW-0067">ATP-binding</keyword>
<evidence type="ECO:0000259" key="13">
    <source>
        <dbReference type="PROSITE" id="PS50990"/>
    </source>
</evidence>
<dbReference type="Gene3D" id="3.40.50.300">
    <property type="entry name" value="P-loop containing nucleotide triphosphate hydrolases"/>
    <property type="match status" value="1"/>
</dbReference>
<dbReference type="PROSITE" id="PS50990">
    <property type="entry name" value="PEPTIDASE_C39"/>
    <property type="match status" value="1"/>
</dbReference>
<feature type="transmembrane region" description="Helical" evidence="10">
    <location>
        <begin position="283"/>
        <end position="306"/>
    </location>
</feature>
<dbReference type="InterPro" id="IPR027417">
    <property type="entry name" value="P-loop_NTPase"/>
</dbReference>
<dbReference type="PATRIC" id="fig|1167006.5.peg.1905"/>
<evidence type="ECO:0000256" key="8">
    <source>
        <dbReference type="ARBA" id="ARBA00023136"/>
    </source>
</evidence>
<dbReference type="PROSITE" id="PS00211">
    <property type="entry name" value="ABC_TRANSPORTER_1"/>
    <property type="match status" value="1"/>
</dbReference>
<keyword evidence="4 10" id="KW-0812">Transmembrane</keyword>
<dbReference type="GO" id="GO:0005524">
    <property type="term" value="F:ATP binding"/>
    <property type="evidence" value="ECO:0007669"/>
    <property type="project" value="UniProtKB-KW"/>
</dbReference>
<dbReference type="NCBIfam" id="TIGR03375">
    <property type="entry name" value="type_I_sec_LssB"/>
    <property type="match status" value="1"/>
</dbReference>
<dbReference type="CDD" id="cd18587">
    <property type="entry name" value="ABC_6TM_LapB_like"/>
    <property type="match status" value="1"/>
</dbReference>
<dbReference type="SUPFAM" id="SSF52540">
    <property type="entry name" value="P-loop containing nucleoside triphosphate hydrolases"/>
    <property type="match status" value="1"/>
</dbReference>
<dbReference type="Proteomes" id="UP000011721">
    <property type="component" value="Chromosome"/>
</dbReference>
<evidence type="ECO:0000256" key="7">
    <source>
        <dbReference type="ARBA" id="ARBA00022989"/>
    </source>
</evidence>
<feature type="transmembrane region" description="Helical" evidence="10">
    <location>
        <begin position="312"/>
        <end position="330"/>
    </location>
</feature>
<dbReference type="HOGENOM" id="CLU_000604_95_6_7"/>